<dbReference type="EC" id="3.4.-.-" evidence="8"/>
<dbReference type="AlphaFoldDB" id="A0A125W6A8"/>
<dbReference type="EMBL" id="AEBR01000050">
    <property type="protein sequence ID" value="EFM82834.1"/>
    <property type="molecule type" value="Genomic_DNA"/>
</dbReference>
<reference evidence="9 10" key="1">
    <citation type="submission" date="2010-07" db="EMBL/GenBank/DDBJ databases">
        <authorList>
            <person name="Sid Ahmed O."/>
        </authorList>
    </citation>
    <scope>NUCLEOTIDE SEQUENCE [LARGE SCALE GENOMIC DNA]</scope>
    <source>
        <strain evidence="9 10">TX4248</strain>
    </source>
</reference>
<evidence type="ECO:0000256" key="3">
    <source>
        <dbReference type="ARBA" id="ARBA00022670"/>
    </source>
</evidence>
<dbReference type="Proteomes" id="UP000004846">
    <property type="component" value="Unassembled WGS sequence"/>
</dbReference>
<evidence type="ECO:0000256" key="8">
    <source>
        <dbReference type="HAMAP-Rule" id="MF_00784"/>
    </source>
</evidence>
<keyword evidence="5 8" id="KW-0378">Hydrolase</keyword>
<organism evidence="9 10">
    <name type="scientific">Enterococcus faecalis TX4248</name>
    <dbReference type="NCBI Taxonomy" id="749495"/>
    <lineage>
        <taxon>Bacteria</taxon>
        <taxon>Bacillati</taxon>
        <taxon>Bacillota</taxon>
        <taxon>Bacilli</taxon>
        <taxon>Lactobacillales</taxon>
        <taxon>Enterococcaceae</taxon>
        <taxon>Enterococcus</taxon>
    </lineage>
</organism>
<comment type="subcellular location">
    <subcellularLocation>
        <location evidence="8">Cell membrane</location>
        <topology evidence="8">Multi-pass membrane protein</topology>
    </subcellularLocation>
</comment>
<evidence type="ECO:0000256" key="5">
    <source>
        <dbReference type="ARBA" id="ARBA00022801"/>
    </source>
</evidence>
<proteinExistence type="inferred from homology"/>
<keyword evidence="7 8" id="KW-0472">Membrane</keyword>
<keyword evidence="3 8" id="KW-0645">Protease</keyword>
<dbReference type="InterPro" id="IPR006741">
    <property type="entry name" value="AgrB"/>
</dbReference>
<protein>
    <recommendedName>
        <fullName evidence="8">Putative AgrB-like protein</fullName>
        <ecNumber evidence="8">3.4.-.-</ecNumber>
    </recommendedName>
</protein>
<gene>
    <name evidence="9" type="ORF">HMPREF9498_01560</name>
</gene>
<dbReference type="GO" id="GO:0008233">
    <property type="term" value="F:peptidase activity"/>
    <property type="evidence" value="ECO:0007669"/>
    <property type="project" value="UniProtKB-UniRule"/>
</dbReference>
<keyword evidence="4 8" id="KW-0812">Transmembrane</keyword>
<sequence>MLIDWILKNIMDMDQEDQSGKTQWTKYYLTVYFSGLFNFLMILILSVLFGTLSETFIVYVVLVFLRPVAGGWHAKTKWLCRLESIVIYVAVPFVLKNSSVSLPFIYKILLICLLVVLFYWYAPQGTAIEPVQRSDLNVLKKQSLIRVCLLILCSLFVKEKIASVILYGLVIQGLMILPVTKNLIEGSVFMKFGKKIIKNVIEKRVAKVSDGVGTKPRLNQNSPNIFGQWMGQTEKPKKNIEK</sequence>
<dbReference type="GO" id="GO:0009372">
    <property type="term" value="P:quorum sensing"/>
    <property type="evidence" value="ECO:0007669"/>
    <property type="project" value="UniProtKB-UniRule"/>
</dbReference>
<dbReference type="HAMAP" id="MF_00784">
    <property type="entry name" value="AgrB"/>
    <property type="match status" value="1"/>
</dbReference>
<keyword evidence="2 8" id="KW-0673">Quorum sensing</keyword>
<feature type="transmembrane region" description="Helical" evidence="8">
    <location>
        <begin position="143"/>
        <end position="158"/>
    </location>
</feature>
<evidence type="ECO:0000256" key="7">
    <source>
        <dbReference type="ARBA" id="ARBA00023136"/>
    </source>
</evidence>
<comment type="caution">
    <text evidence="9">The sequence shown here is derived from an EMBL/GenBank/DDBJ whole genome shotgun (WGS) entry which is preliminary data.</text>
</comment>
<dbReference type="GO" id="GO:0005886">
    <property type="term" value="C:plasma membrane"/>
    <property type="evidence" value="ECO:0007669"/>
    <property type="project" value="UniProtKB-SubCell"/>
</dbReference>
<feature type="transmembrane region" description="Helical" evidence="8">
    <location>
        <begin position="101"/>
        <end position="122"/>
    </location>
</feature>
<name>A0A125W6A8_ENTFL</name>
<keyword evidence="1 8" id="KW-1003">Cell membrane</keyword>
<keyword evidence="6 8" id="KW-1133">Transmembrane helix</keyword>
<evidence type="ECO:0000256" key="6">
    <source>
        <dbReference type="ARBA" id="ARBA00022989"/>
    </source>
</evidence>
<dbReference type="Pfam" id="PF04647">
    <property type="entry name" value="AgrB"/>
    <property type="match status" value="1"/>
</dbReference>
<evidence type="ECO:0000313" key="10">
    <source>
        <dbReference type="Proteomes" id="UP000004846"/>
    </source>
</evidence>
<dbReference type="SMART" id="SM00793">
    <property type="entry name" value="AgrB"/>
    <property type="match status" value="1"/>
</dbReference>
<accession>A0A125W6A8</accession>
<feature type="transmembrane region" description="Helical" evidence="8">
    <location>
        <begin position="78"/>
        <end position="95"/>
    </location>
</feature>
<evidence type="ECO:0000313" key="9">
    <source>
        <dbReference type="EMBL" id="EFM82834.1"/>
    </source>
</evidence>
<comment type="function">
    <text evidence="8">May be involved in the proteolytic processing of a quorum sensing system signal molecule precursor.</text>
</comment>
<evidence type="ECO:0000256" key="1">
    <source>
        <dbReference type="ARBA" id="ARBA00022475"/>
    </source>
</evidence>
<evidence type="ECO:0000256" key="2">
    <source>
        <dbReference type="ARBA" id="ARBA00022654"/>
    </source>
</evidence>
<dbReference type="GO" id="GO:0006508">
    <property type="term" value="P:proteolysis"/>
    <property type="evidence" value="ECO:0007669"/>
    <property type="project" value="UniProtKB-KW"/>
</dbReference>
<comment type="similarity">
    <text evidence="8">Belongs to the AgrB family.</text>
</comment>
<dbReference type="HOGENOM" id="CLU_1145793_0_0_9"/>
<dbReference type="RefSeq" id="WP_002371940.1">
    <property type="nucleotide sequence ID" value="NZ_GL454451.1"/>
</dbReference>
<feature type="transmembrane region" description="Helical" evidence="8">
    <location>
        <begin position="36"/>
        <end position="66"/>
    </location>
</feature>
<evidence type="ECO:0000256" key="4">
    <source>
        <dbReference type="ARBA" id="ARBA00022692"/>
    </source>
</evidence>